<feature type="region of interest" description="Disordered" evidence="10">
    <location>
        <begin position="185"/>
        <end position="256"/>
    </location>
</feature>
<evidence type="ECO:0000259" key="11">
    <source>
        <dbReference type="PROSITE" id="PS50195"/>
    </source>
</evidence>
<dbReference type="Pfam" id="PF19566">
    <property type="entry name" value="Snx8_BAR_dom"/>
    <property type="match status" value="1"/>
</dbReference>
<dbReference type="SMART" id="SM00312">
    <property type="entry name" value="PX"/>
    <property type="match status" value="1"/>
</dbReference>
<dbReference type="PROSITE" id="PS50195">
    <property type="entry name" value="PX"/>
    <property type="match status" value="1"/>
</dbReference>
<feature type="region of interest" description="Disordered" evidence="10">
    <location>
        <begin position="1"/>
        <end position="47"/>
    </location>
</feature>
<evidence type="ECO:0000256" key="4">
    <source>
        <dbReference type="ARBA" id="ARBA00014268"/>
    </source>
</evidence>
<dbReference type="InterPro" id="IPR028662">
    <property type="entry name" value="SNX8/Mvp1"/>
</dbReference>
<dbReference type="InterPro" id="IPR036871">
    <property type="entry name" value="PX_dom_sf"/>
</dbReference>
<dbReference type="GO" id="GO:0016020">
    <property type="term" value="C:membrane"/>
    <property type="evidence" value="ECO:0007669"/>
    <property type="project" value="UniProtKB-SubCell"/>
</dbReference>
<proteinExistence type="inferred from homology"/>
<dbReference type="PANTHER" id="PTHR47554:SF1">
    <property type="entry name" value="SORTING NEXIN MVP1"/>
    <property type="match status" value="1"/>
</dbReference>
<keyword evidence="6" id="KW-0963">Cytoplasm</keyword>
<evidence type="ECO:0000256" key="7">
    <source>
        <dbReference type="ARBA" id="ARBA00022927"/>
    </source>
</evidence>
<protein>
    <recommendedName>
        <fullName evidence="4">Sorting nexin MVP1</fullName>
    </recommendedName>
</protein>
<dbReference type="SUPFAM" id="SSF64268">
    <property type="entry name" value="PX domain"/>
    <property type="match status" value="1"/>
</dbReference>
<feature type="compositionally biased region" description="Polar residues" evidence="10">
    <location>
        <begin position="14"/>
        <end position="34"/>
    </location>
</feature>
<keyword evidence="8" id="KW-0472">Membrane</keyword>
<evidence type="ECO:0000256" key="9">
    <source>
        <dbReference type="SAM" id="Coils"/>
    </source>
</evidence>
<feature type="compositionally biased region" description="Polar residues" evidence="10">
    <location>
        <begin position="237"/>
        <end position="246"/>
    </location>
</feature>
<feature type="domain" description="PX" evidence="11">
    <location>
        <begin position="232"/>
        <end position="381"/>
    </location>
</feature>
<dbReference type="GO" id="GO:0005829">
    <property type="term" value="C:cytosol"/>
    <property type="evidence" value="ECO:0007669"/>
    <property type="project" value="GOC"/>
</dbReference>
<dbReference type="InParanoid" id="A0A316VFY6"/>
<evidence type="ECO:0000313" key="13">
    <source>
        <dbReference type="Proteomes" id="UP000245771"/>
    </source>
</evidence>
<comment type="subcellular location">
    <subcellularLocation>
        <location evidence="2">Cytoplasm</location>
    </subcellularLocation>
    <subcellularLocation>
        <location evidence="1">Membrane</location>
        <topology evidence="1">Peripheral membrane protein</topology>
        <orientation evidence="1">Cytoplasmic side</orientation>
    </subcellularLocation>
</comment>
<evidence type="ECO:0000256" key="2">
    <source>
        <dbReference type="ARBA" id="ARBA00004496"/>
    </source>
</evidence>
<keyword evidence="9" id="KW-0175">Coiled coil</keyword>
<gene>
    <name evidence="12" type="ORF">FA14DRAFT_175804</name>
</gene>
<keyword evidence="7" id="KW-0653">Protein transport</keyword>
<organism evidence="12 13">
    <name type="scientific">Meira miltonrushii</name>
    <dbReference type="NCBI Taxonomy" id="1280837"/>
    <lineage>
        <taxon>Eukaryota</taxon>
        <taxon>Fungi</taxon>
        <taxon>Dikarya</taxon>
        <taxon>Basidiomycota</taxon>
        <taxon>Ustilaginomycotina</taxon>
        <taxon>Exobasidiomycetes</taxon>
        <taxon>Exobasidiales</taxon>
        <taxon>Brachybasidiaceae</taxon>
        <taxon>Meira</taxon>
    </lineage>
</organism>
<name>A0A316VFY6_9BASI</name>
<dbReference type="PANTHER" id="PTHR47554">
    <property type="entry name" value="SORTING NEXIN MVP1"/>
    <property type="match status" value="1"/>
</dbReference>
<evidence type="ECO:0000256" key="5">
    <source>
        <dbReference type="ARBA" id="ARBA00022448"/>
    </source>
</evidence>
<dbReference type="GO" id="GO:0032266">
    <property type="term" value="F:phosphatidylinositol-3-phosphate binding"/>
    <property type="evidence" value="ECO:0007669"/>
    <property type="project" value="TreeGrafter"/>
</dbReference>
<evidence type="ECO:0000256" key="3">
    <source>
        <dbReference type="ARBA" id="ARBA00010883"/>
    </source>
</evidence>
<dbReference type="RefSeq" id="XP_025356794.1">
    <property type="nucleotide sequence ID" value="XM_025500610.1"/>
</dbReference>
<accession>A0A316VFY6</accession>
<evidence type="ECO:0000256" key="6">
    <source>
        <dbReference type="ARBA" id="ARBA00022490"/>
    </source>
</evidence>
<dbReference type="EMBL" id="KZ819602">
    <property type="protein sequence ID" value="PWN36492.1"/>
    <property type="molecule type" value="Genomic_DNA"/>
</dbReference>
<dbReference type="GO" id="GO:0005768">
    <property type="term" value="C:endosome"/>
    <property type="evidence" value="ECO:0007669"/>
    <property type="project" value="TreeGrafter"/>
</dbReference>
<keyword evidence="13" id="KW-1185">Reference proteome</keyword>
<dbReference type="Proteomes" id="UP000245771">
    <property type="component" value="Unassembled WGS sequence"/>
</dbReference>
<reference evidence="12 13" key="1">
    <citation type="journal article" date="2018" name="Mol. Biol. Evol.">
        <title>Broad Genomic Sampling Reveals a Smut Pathogenic Ancestry of the Fungal Clade Ustilaginomycotina.</title>
        <authorList>
            <person name="Kijpornyongpan T."/>
            <person name="Mondo S.J."/>
            <person name="Barry K."/>
            <person name="Sandor L."/>
            <person name="Lee J."/>
            <person name="Lipzen A."/>
            <person name="Pangilinan J."/>
            <person name="LaButti K."/>
            <person name="Hainaut M."/>
            <person name="Henrissat B."/>
            <person name="Grigoriev I.V."/>
            <person name="Spatafora J.W."/>
            <person name="Aime M.C."/>
        </authorList>
    </citation>
    <scope>NUCLEOTIDE SEQUENCE [LARGE SCALE GENOMIC DNA]</scope>
    <source>
        <strain evidence="12 13">MCA 3882</strain>
    </source>
</reference>
<feature type="coiled-coil region" evidence="9">
    <location>
        <begin position="575"/>
        <end position="631"/>
    </location>
</feature>
<dbReference type="GeneID" id="37022391"/>
<dbReference type="GO" id="GO:0042147">
    <property type="term" value="P:retrograde transport, endosome to Golgi"/>
    <property type="evidence" value="ECO:0007669"/>
    <property type="project" value="InterPro"/>
</dbReference>
<dbReference type="STRING" id="1280837.A0A316VFY6"/>
<keyword evidence="5" id="KW-0813">Transport</keyword>
<evidence type="ECO:0000313" key="12">
    <source>
        <dbReference type="EMBL" id="PWN36492.1"/>
    </source>
</evidence>
<sequence length="678" mass="75759">MTTQADSYSVDDPWSTNSPIRNSGSGINSTNSRPLTWAAPPSQTSSSIGSIEHQQHLHHNLPELYEKVFELSQSAEQSEDQGISLGQLGKIVRCAQGIQASDVERIINLSCSSTSSHCSKEEYATALLLIAQLQSGSPLDINLAKSTLASAAREDGSPIPTPQLDLGKLRSSAFMSRSSTLTDVTTKKGAKMSITSSGSSNLDPWAANTSPREGFPANSSAFRSSTLRAWDEEGEAKTSNGKQQTGARPKSPLYSPAYINPDPSSVHLLPDLGGFLFFRHVLYLVKTPICAGVKRRYSDFVNLHEYLLTRFPFRLLPPLPPKRLSLPHMNRTQSVGAGQQDAFLEQRRLALARYTRGIMSHPVMRKDGVVQSFFGSTTHRSERHSAELPADENASTWKGVTLDGDQIVEEGLDDSWRLSDADVMHIPVDMEDKLKRTKELTTSVLDRWNGVVAVFERQVRRTEASSAEYTRLSLALSSLLEIEDQTYQGADETEDDGDRTGGGGTSTPPAMPLRSDAFQRSSTLLVSNSQDYADLSTARFHALQHTLDALKNGRDLWVSLKDLFKRYDKFGKDPIPDLESKIESLRKRWKSVQEEKKPGWQEQCGKIKKEIEREQKMIERFKRRNERVKVAIWHEMARAQELKNHIIRDWQMYARNESIHLAALKQAAEELNIALDQH</sequence>
<evidence type="ECO:0000256" key="1">
    <source>
        <dbReference type="ARBA" id="ARBA00004287"/>
    </source>
</evidence>
<evidence type="ECO:0000256" key="8">
    <source>
        <dbReference type="ARBA" id="ARBA00023136"/>
    </source>
</evidence>
<dbReference type="Pfam" id="PF00787">
    <property type="entry name" value="PX"/>
    <property type="match status" value="1"/>
</dbReference>
<dbReference type="InterPro" id="IPR001683">
    <property type="entry name" value="PX_dom"/>
</dbReference>
<dbReference type="OrthoDB" id="10064318at2759"/>
<evidence type="ECO:0000256" key="10">
    <source>
        <dbReference type="SAM" id="MobiDB-lite"/>
    </source>
</evidence>
<dbReference type="Gene3D" id="3.30.1520.10">
    <property type="entry name" value="Phox-like domain"/>
    <property type="match status" value="1"/>
</dbReference>
<dbReference type="GO" id="GO:0006623">
    <property type="term" value="P:protein targeting to vacuole"/>
    <property type="evidence" value="ECO:0007669"/>
    <property type="project" value="TreeGrafter"/>
</dbReference>
<dbReference type="AlphaFoldDB" id="A0A316VFY6"/>
<feature type="compositionally biased region" description="Polar residues" evidence="10">
    <location>
        <begin position="193"/>
        <end position="227"/>
    </location>
</feature>
<feature type="region of interest" description="Disordered" evidence="10">
    <location>
        <begin position="488"/>
        <end position="513"/>
    </location>
</feature>
<dbReference type="InterPro" id="IPR045734">
    <property type="entry name" value="Snx8_BAR_dom"/>
</dbReference>
<comment type="similarity">
    <text evidence="3">Belongs to the sorting nexin family.</text>
</comment>